<dbReference type="Proteomes" id="UP000024635">
    <property type="component" value="Unassembled WGS sequence"/>
</dbReference>
<name>A0A016VTT1_9BILA</name>
<keyword evidence="2" id="KW-1185">Reference proteome</keyword>
<comment type="caution">
    <text evidence="1">The sequence shown here is derived from an EMBL/GenBank/DDBJ whole genome shotgun (WGS) entry which is preliminary data.</text>
</comment>
<protein>
    <submittedName>
        <fullName evidence="1">Uncharacterized protein</fullName>
    </submittedName>
</protein>
<gene>
    <name evidence="1" type="primary">Acey_s0004.g1737</name>
    <name evidence="1" type="ORF">Y032_0004g1737</name>
</gene>
<proteinExistence type="predicted"/>
<organism evidence="1 2">
    <name type="scientific">Ancylostoma ceylanicum</name>
    <dbReference type="NCBI Taxonomy" id="53326"/>
    <lineage>
        <taxon>Eukaryota</taxon>
        <taxon>Metazoa</taxon>
        <taxon>Ecdysozoa</taxon>
        <taxon>Nematoda</taxon>
        <taxon>Chromadorea</taxon>
        <taxon>Rhabditida</taxon>
        <taxon>Rhabditina</taxon>
        <taxon>Rhabditomorpha</taxon>
        <taxon>Strongyloidea</taxon>
        <taxon>Ancylostomatidae</taxon>
        <taxon>Ancylostomatinae</taxon>
        <taxon>Ancylostoma</taxon>
    </lineage>
</organism>
<reference evidence="2" key="1">
    <citation type="journal article" date="2015" name="Nat. Genet.">
        <title>The genome and transcriptome of the zoonotic hookworm Ancylostoma ceylanicum identify infection-specific gene families.</title>
        <authorList>
            <person name="Schwarz E.M."/>
            <person name="Hu Y."/>
            <person name="Antoshechkin I."/>
            <person name="Miller M.M."/>
            <person name="Sternberg P.W."/>
            <person name="Aroian R.V."/>
        </authorList>
    </citation>
    <scope>NUCLEOTIDE SEQUENCE</scope>
    <source>
        <strain evidence="2">HY135</strain>
    </source>
</reference>
<evidence type="ECO:0000313" key="2">
    <source>
        <dbReference type="Proteomes" id="UP000024635"/>
    </source>
</evidence>
<dbReference type="EMBL" id="JARK01001340">
    <property type="protein sequence ID" value="EYC30726.1"/>
    <property type="molecule type" value="Genomic_DNA"/>
</dbReference>
<dbReference type="AlphaFoldDB" id="A0A016VTT1"/>
<sequence length="70" mass="7987">MPGASPATMTMRCSSWPILHCTVVCAKNISMSILYKFPFKINLHYTRSTRVHLYDEGESQTHRAYAAQTH</sequence>
<evidence type="ECO:0000313" key="1">
    <source>
        <dbReference type="EMBL" id="EYC30726.1"/>
    </source>
</evidence>
<accession>A0A016VTT1</accession>